<reference evidence="1 2" key="1">
    <citation type="journal article" date="2023" name="Plants (Basel)">
        <title>Bridging the Gap: Combining Genomics and Transcriptomics Approaches to Understand Stylosanthes scabra, an Orphan Legume from the Brazilian Caatinga.</title>
        <authorList>
            <person name="Ferreira-Neto J.R.C."/>
            <person name="da Silva M.D."/>
            <person name="Binneck E."/>
            <person name="de Melo N.F."/>
            <person name="da Silva R.H."/>
            <person name="de Melo A.L.T.M."/>
            <person name="Pandolfi V."/>
            <person name="Bustamante F.O."/>
            <person name="Brasileiro-Vidal A.C."/>
            <person name="Benko-Iseppon A.M."/>
        </authorList>
    </citation>
    <scope>NUCLEOTIDE SEQUENCE [LARGE SCALE GENOMIC DNA]</scope>
    <source>
        <tissue evidence="1">Leaves</tissue>
    </source>
</reference>
<evidence type="ECO:0000313" key="1">
    <source>
        <dbReference type="EMBL" id="MED6225324.1"/>
    </source>
</evidence>
<dbReference type="EMBL" id="JASCZI010273785">
    <property type="protein sequence ID" value="MED6225324.1"/>
    <property type="molecule type" value="Genomic_DNA"/>
</dbReference>
<sequence length="66" mass="7424">MRKGGKYGPVLKRYNDRREAQEHIGKRPATSKTAYKILGLWSSGCRFSIENLGHKGSLTKGGYVRI</sequence>
<keyword evidence="2" id="KW-1185">Reference proteome</keyword>
<name>A0ABU6ZTL4_9FABA</name>
<accession>A0ABU6ZTL4</accession>
<gene>
    <name evidence="1" type="ORF">PIB30_092639</name>
</gene>
<comment type="caution">
    <text evidence="1">The sequence shown here is derived from an EMBL/GenBank/DDBJ whole genome shotgun (WGS) entry which is preliminary data.</text>
</comment>
<dbReference type="Proteomes" id="UP001341840">
    <property type="component" value="Unassembled WGS sequence"/>
</dbReference>
<organism evidence="1 2">
    <name type="scientific">Stylosanthes scabra</name>
    <dbReference type="NCBI Taxonomy" id="79078"/>
    <lineage>
        <taxon>Eukaryota</taxon>
        <taxon>Viridiplantae</taxon>
        <taxon>Streptophyta</taxon>
        <taxon>Embryophyta</taxon>
        <taxon>Tracheophyta</taxon>
        <taxon>Spermatophyta</taxon>
        <taxon>Magnoliopsida</taxon>
        <taxon>eudicotyledons</taxon>
        <taxon>Gunneridae</taxon>
        <taxon>Pentapetalae</taxon>
        <taxon>rosids</taxon>
        <taxon>fabids</taxon>
        <taxon>Fabales</taxon>
        <taxon>Fabaceae</taxon>
        <taxon>Papilionoideae</taxon>
        <taxon>50 kb inversion clade</taxon>
        <taxon>dalbergioids sensu lato</taxon>
        <taxon>Dalbergieae</taxon>
        <taxon>Pterocarpus clade</taxon>
        <taxon>Stylosanthes</taxon>
    </lineage>
</organism>
<protein>
    <submittedName>
        <fullName evidence="1">Uncharacterized protein</fullName>
    </submittedName>
</protein>
<evidence type="ECO:0000313" key="2">
    <source>
        <dbReference type="Proteomes" id="UP001341840"/>
    </source>
</evidence>
<proteinExistence type="predicted"/>